<gene>
    <name evidence="2" type="ORF">PtA15_8A552</name>
</gene>
<sequence>MVPAPETDNKGFIEIYTPKIQGVATESGASVFKLGYFEQTAFLVQPPQLAK</sequence>
<protein>
    <submittedName>
        <fullName evidence="2">Uncharacterized protein</fullName>
    </submittedName>
</protein>
<name>A0ABY7CQU8_9BASI</name>
<dbReference type="InterPro" id="IPR004523">
    <property type="entry name" value="Asp-tRNA_synthase_2"/>
</dbReference>
<dbReference type="GeneID" id="77812888"/>
<dbReference type="EMBL" id="CP110428">
    <property type="protein sequence ID" value="WAQ87646.1"/>
    <property type="molecule type" value="Genomic_DNA"/>
</dbReference>
<dbReference type="RefSeq" id="XP_053023201.1">
    <property type="nucleotide sequence ID" value="XM_053171993.1"/>
</dbReference>
<dbReference type="PANTHER" id="PTHR43450">
    <property type="entry name" value="ASPARTYL-TRNA SYNTHETASE"/>
    <property type="match status" value="1"/>
</dbReference>
<dbReference type="Gene3D" id="3.30.930.10">
    <property type="entry name" value="Bira Bifunctional Protein, Domain 2"/>
    <property type="match status" value="1"/>
</dbReference>
<evidence type="ECO:0000313" key="3">
    <source>
        <dbReference type="Proteomes" id="UP001164743"/>
    </source>
</evidence>
<accession>A0ABY7CQU8</accession>
<dbReference type="PANTHER" id="PTHR43450:SF1">
    <property type="entry name" value="ASPARTATE--TRNA LIGASE, CYTOPLASMIC"/>
    <property type="match status" value="1"/>
</dbReference>
<dbReference type="InterPro" id="IPR045864">
    <property type="entry name" value="aa-tRNA-synth_II/BPL/LPL"/>
</dbReference>
<dbReference type="SUPFAM" id="SSF55681">
    <property type="entry name" value="Class II aaRS and biotin synthetases"/>
    <property type="match status" value="1"/>
</dbReference>
<evidence type="ECO:0000313" key="2">
    <source>
        <dbReference type="EMBL" id="WAQ87646.1"/>
    </source>
</evidence>
<evidence type="ECO:0000256" key="1">
    <source>
        <dbReference type="ARBA" id="ARBA00022490"/>
    </source>
</evidence>
<dbReference type="Proteomes" id="UP001164743">
    <property type="component" value="Chromosome 8A"/>
</dbReference>
<keyword evidence="1" id="KW-0963">Cytoplasm</keyword>
<proteinExistence type="predicted"/>
<reference evidence="2" key="1">
    <citation type="submission" date="2022-10" db="EMBL/GenBank/DDBJ databases">
        <title>Puccinia triticina Genome sequencing and assembly.</title>
        <authorList>
            <person name="Li C."/>
        </authorList>
    </citation>
    <scope>NUCLEOTIDE SEQUENCE</scope>
    <source>
        <strain evidence="2">Pt15</strain>
    </source>
</reference>
<organism evidence="2 3">
    <name type="scientific">Puccinia triticina</name>
    <dbReference type="NCBI Taxonomy" id="208348"/>
    <lineage>
        <taxon>Eukaryota</taxon>
        <taxon>Fungi</taxon>
        <taxon>Dikarya</taxon>
        <taxon>Basidiomycota</taxon>
        <taxon>Pucciniomycotina</taxon>
        <taxon>Pucciniomycetes</taxon>
        <taxon>Pucciniales</taxon>
        <taxon>Pucciniaceae</taxon>
        <taxon>Puccinia</taxon>
    </lineage>
</organism>
<keyword evidence="3" id="KW-1185">Reference proteome</keyword>